<protein>
    <submittedName>
        <fullName evidence="1">Uncharacterized protein</fullName>
    </submittedName>
</protein>
<reference evidence="1 2" key="1">
    <citation type="submission" date="2022-03" db="EMBL/GenBank/DDBJ databases">
        <authorList>
            <person name="Macdonald S."/>
            <person name="Ahmed S."/>
            <person name="Newling K."/>
        </authorList>
    </citation>
    <scope>NUCLEOTIDE SEQUENCE [LARGE SCALE GENOMIC DNA]</scope>
</reference>
<keyword evidence="2" id="KW-1185">Reference proteome</keyword>
<dbReference type="EMBL" id="CAKOAT010101599">
    <property type="protein sequence ID" value="CAH8324824.1"/>
    <property type="molecule type" value="Genomic_DNA"/>
</dbReference>
<evidence type="ECO:0000313" key="2">
    <source>
        <dbReference type="Proteomes" id="UP001642260"/>
    </source>
</evidence>
<evidence type="ECO:0000313" key="1">
    <source>
        <dbReference type="EMBL" id="CAH8324824.1"/>
    </source>
</evidence>
<dbReference type="Proteomes" id="UP001642260">
    <property type="component" value="Unassembled WGS sequence"/>
</dbReference>
<sequence length="103" mass="11829">MFQSSCEGITVKSLDVDPSDSWLKVLGRKAGWYSPFLMVCRVMSGFSDAFYIELPLDNDTLDDVASSRLWRVCLVRWDGALIILHSFIRCSYYQNPVVLPLRF</sequence>
<dbReference type="AlphaFoldDB" id="A0ABC8JMX3"/>
<organism evidence="1 2">
    <name type="scientific">Eruca vesicaria subsp. sativa</name>
    <name type="common">Garden rocket</name>
    <name type="synonym">Eruca sativa</name>
    <dbReference type="NCBI Taxonomy" id="29727"/>
    <lineage>
        <taxon>Eukaryota</taxon>
        <taxon>Viridiplantae</taxon>
        <taxon>Streptophyta</taxon>
        <taxon>Embryophyta</taxon>
        <taxon>Tracheophyta</taxon>
        <taxon>Spermatophyta</taxon>
        <taxon>Magnoliopsida</taxon>
        <taxon>eudicotyledons</taxon>
        <taxon>Gunneridae</taxon>
        <taxon>Pentapetalae</taxon>
        <taxon>rosids</taxon>
        <taxon>malvids</taxon>
        <taxon>Brassicales</taxon>
        <taxon>Brassicaceae</taxon>
        <taxon>Brassiceae</taxon>
        <taxon>Eruca</taxon>
    </lineage>
</organism>
<name>A0ABC8JMX3_ERUVS</name>
<proteinExistence type="predicted"/>
<accession>A0ABC8JMX3</accession>
<gene>
    <name evidence="1" type="ORF">ERUC_LOCUS10243</name>
</gene>
<comment type="caution">
    <text evidence="1">The sequence shown here is derived from an EMBL/GenBank/DDBJ whole genome shotgun (WGS) entry which is preliminary data.</text>
</comment>